<evidence type="ECO:0000256" key="2">
    <source>
        <dbReference type="SAM" id="MobiDB-lite"/>
    </source>
</evidence>
<keyword evidence="4" id="KW-0808">Transferase</keyword>
<evidence type="ECO:0000259" key="3">
    <source>
        <dbReference type="PROSITE" id="PS50001"/>
    </source>
</evidence>
<feature type="compositionally biased region" description="Polar residues" evidence="2">
    <location>
        <begin position="1"/>
        <end position="13"/>
    </location>
</feature>
<evidence type="ECO:0000313" key="5">
    <source>
        <dbReference type="Proteomes" id="UP000326759"/>
    </source>
</evidence>
<accession>A0A5N5SL09</accession>
<dbReference type="InterPro" id="IPR000980">
    <property type="entry name" value="SH2"/>
</dbReference>
<evidence type="ECO:0000313" key="4">
    <source>
        <dbReference type="EMBL" id="KAB7494676.1"/>
    </source>
</evidence>
<dbReference type="AlphaFoldDB" id="A0A5N5SL09"/>
<gene>
    <name evidence="4" type="primary">Src42A</name>
    <name evidence="4" type="ORF">Anas_02696</name>
</gene>
<dbReference type="OrthoDB" id="28230at2759"/>
<dbReference type="PROSITE" id="PS50001">
    <property type="entry name" value="SH2"/>
    <property type="match status" value="1"/>
</dbReference>
<dbReference type="Gene3D" id="3.30.505.10">
    <property type="entry name" value="SH2 domain"/>
    <property type="match status" value="1"/>
</dbReference>
<dbReference type="GO" id="GO:0016301">
    <property type="term" value="F:kinase activity"/>
    <property type="evidence" value="ECO:0007669"/>
    <property type="project" value="UniProtKB-KW"/>
</dbReference>
<protein>
    <submittedName>
        <fullName evidence="4">Tyrosine-protein kinase Src42A</fullName>
    </submittedName>
</protein>
<evidence type="ECO:0000256" key="1">
    <source>
        <dbReference type="PROSITE-ProRule" id="PRU00191"/>
    </source>
</evidence>
<proteinExistence type="predicted"/>
<comment type="caution">
    <text evidence="4">The sequence shown here is derived from an EMBL/GenBank/DDBJ whole genome shotgun (WGS) entry which is preliminary data.</text>
</comment>
<dbReference type="InterPro" id="IPR036860">
    <property type="entry name" value="SH2_dom_sf"/>
</dbReference>
<reference evidence="4 5" key="1">
    <citation type="journal article" date="2019" name="PLoS Biol.">
        <title>Sex chromosomes control vertical transmission of feminizing Wolbachia symbionts in an isopod.</title>
        <authorList>
            <person name="Becking T."/>
            <person name="Chebbi M.A."/>
            <person name="Giraud I."/>
            <person name="Moumen B."/>
            <person name="Laverre T."/>
            <person name="Caubet Y."/>
            <person name="Peccoud J."/>
            <person name="Gilbert C."/>
            <person name="Cordaux R."/>
        </authorList>
    </citation>
    <scope>NUCLEOTIDE SEQUENCE [LARGE SCALE GENOMIC DNA]</scope>
    <source>
        <strain evidence="4">ANa2</strain>
        <tissue evidence="4">Whole body excluding digestive tract and cuticle</tissue>
    </source>
</reference>
<dbReference type="SUPFAM" id="SSF55550">
    <property type="entry name" value="SH2 domain"/>
    <property type="match status" value="1"/>
</dbReference>
<keyword evidence="1" id="KW-0727">SH2 domain</keyword>
<feature type="region of interest" description="Disordered" evidence="2">
    <location>
        <begin position="1"/>
        <end position="32"/>
    </location>
</feature>
<feature type="domain" description="SH2" evidence="3">
    <location>
        <begin position="31"/>
        <end position="139"/>
    </location>
</feature>
<dbReference type="Proteomes" id="UP000326759">
    <property type="component" value="Unassembled WGS sequence"/>
</dbReference>
<feature type="compositionally biased region" description="Polar residues" evidence="2">
    <location>
        <begin position="22"/>
        <end position="32"/>
    </location>
</feature>
<name>A0A5N5SL09_9CRUS</name>
<dbReference type="PRINTS" id="PR00401">
    <property type="entry name" value="SH2DOMAIN"/>
</dbReference>
<dbReference type="Pfam" id="PF00017">
    <property type="entry name" value="SH2"/>
    <property type="match status" value="1"/>
</dbReference>
<keyword evidence="5" id="KW-1185">Reference proteome</keyword>
<sequence length="155" mass="17029">MGNCFSSSNTHGPTSKHKDNTIPESITSPNNLYTGNEAEKVATHSIGGPVVADPNVLTRANTDNLTITGRPINSLNTTLPYLPEPDVRDGDTVKHYRIRQLDEGGFFIARRTTFRTLQDLVEHYSKDADGLCVNLRKPCIQIEKPVTEGLSHSTP</sequence>
<organism evidence="4 5">
    <name type="scientific">Armadillidium nasatum</name>
    <dbReference type="NCBI Taxonomy" id="96803"/>
    <lineage>
        <taxon>Eukaryota</taxon>
        <taxon>Metazoa</taxon>
        <taxon>Ecdysozoa</taxon>
        <taxon>Arthropoda</taxon>
        <taxon>Crustacea</taxon>
        <taxon>Multicrustacea</taxon>
        <taxon>Malacostraca</taxon>
        <taxon>Eumalacostraca</taxon>
        <taxon>Peracarida</taxon>
        <taxon>Isopoda</taxon>
        <taxon>Oniscidea</taxon>
        <taxon>Crinocheta</taxon>
        <taxon>Armadillidiidae</taxon>
        <taxon>Armadillidium</taxon>
    </lineage>
</organism>
<keyword evidence="4" id="KW-0418">Kinase</keyword>
<dbReference type="EMBL" id="SEYY01023690">
    <property type="protein sequence ID" value="KAB7494676.1"/>
    <property type="molecule type" value="Genomic_DNA"/>
</dbReference>